<organism evidence="2 3">
    <name type="scientific">Brassica cretica</name>
    <name type="common">Mustard</name>
    <dbReference type="NCBI Taxonomy" id="69181"/>
    <lineage>
        <taxon>Eukaryota</taxon>
        <taxon>Viridiplantae</taxon>
        <taxon>Streptophyta</taxon>
        <taxon>Embryophyta</taxon>
        <taxon>Tracheophyta</taxon>
        <taxon>Spermatophyta</taxon>
        <taxon>Magnoliopsida</taxon>
        <taxon>eudicotyledons</taxon>
        <taxon>Gunneridae</taxon>
        <taxon>Pentapetalae</taxon>
        <taxon>rosids</taxon>
        <taxon>malvids</taxon>
        <taxon>Brassicales</taxon>
        <taxon>Brassicaceae</taxon>
        <taxon>Brassiceae</taxon>
        <taxon>Brassica</taxon>
    </lineage>
</organism>
<dbReference type="EMBL" id="QGKX02001521">
    <property type="protein sequence ID" value="KAF3509218.1"/>
    <property type="molecule type" value="Genomic_DNA"/>
</dbReference>
<accession>A0A8S9NW63</accession>
<protein>
    <submittedName>
        <fullName evidence="2">Uncharacterized protein</fullName>
    </submittedName>
</protein>
<evidence type="ECO:0000313" key="3">
    <source>
        <dbReference type="Proteomes" id="UP000712600"/>
    </source>
</evidence>
<keyword evidence="1" id="KW-1133">Transmembrane helix</keyword>
<evidence type="ECO:0000313" key="2">
    <source>
        <dbReference type="EMBL" id="KAF3509218.1"/>
    </source>
</evidence>
<reference evidence="2" key="1">
    <citation type="submission" date="2019-12" db="EMBL/GenBank/DDBJ databases">
        <title>Genome sequencing and annotation of Brassica cretica.</title>
        <authorList>
            <person name="Studholme D.J."/>
            <person name="Sarris P."/>
        </authorList>
    </citation>
    <scope>NUCLEOTIDE SEQUENCE</scope>
    <source>
        <strain evidence="2">PFS-109/04</strain>
        <tissue evidence="2">Leaf</tissue>
    </source>
</reference>
<name>A0A8S9NW63_BRACR</name>
<keyword evidence="1" id="KW-0812">Transmembrane</keyword>
<comment type="caution">
    <text evidence="2">The sequence shown here is derived from an EMBL/GenBank/DDBJ whole genome shotgun (WGS) entry which is preliminary data.</text>
</comment>
<keyword evidence="1" id="KW-0472">Membrane</keyword>
<sequence length="93" mass="10658">MVSGSYNDADFSISVVSTSVSEFLRHLVMWLPFKILVIGLVRWPPVLCLNLISCRFRISPVWLKYMLYSVIHEFIPAERANHYMPSLKAGSIV</sequence>
<evidence type="ECO:0000256" key="1">
    <source>
        <dbReference type="SAM" id="Phobius"/>
    </source>
</evidence>
<feature type="transmembrane region" description="Helical" evidence="1">
    <location>
        <begin position="27"/>
        <end position="52"/>
    </location>
</feature>
<gene>
    <name evidence="2" type="ORF">F2Q69_00007922</name>
</gene>
<dbReference type="AlphaFoldDB" id="A0A8S9NW63"/>
<dbReference type="Proteomes" id="UP000712600">
    <property type="component" value="Unassembled WGS sequence"/>
</dbReference>
<proteinExistence type="predicted"/>